<dbReference type="EMBL" id="BAAAQD010000008">
    <property type="protein sequence ID" value="GAA1521661.1"/>
    <property type="molecule type" value="Genomic_DNA"/>
</dbReference>
<dbReference type="PROSITE" id="PS51257">
    <property type="entry name" value="PROKAR_LIPOPROTEIN"/>
    <property type="match status" value="1"/>
</dbReference>
<sequence>MRRLLPALVLVLTLGGCGWVGRADETSKPDGFQLHGYVSVAGAATGVPGTPCLAPVPDVASGATVKVADQDGKVVAVTTLAAGVLAATGGAYRCNFSFELLNLSGSRPTYQILVGDRPPVAFETRALREGRPAVVDVAVTASPSPS</sequence>
<keyword evidence="3" id="KW-1185">Reference proteome</keyword>
<organism evidence="2 3">
    <name type="scientific">Dactylosporangium maewongense</name>
    <dbReference type="NCBI Taxonomy" id="634393"/>
    <lineage>
        <taxon>Bacteria</taxon>
        <taxon>Bacillati</taxon>
        <taxon>Actinomycetota</taxon>
        <taxon>Actinomycetes</taxon>
        <taxon>Micromonosporales</taxon>
        <taxon>Micromonosporaceae</taxon>
        <taxon>Dactylosporangium</taxon>
    </lineage>
</organism>
<keyword evidence="1" id="KW-0732">Signal</keyword>
<evidence type="ECO:0000313" key="2">
    <source>
        <dbReference type="EMBL" id="GAA1521661.1"/>
    </source>
</evidence>
<comment type="caution">
    <text evidence="2">The sequence shown here is derived from an EMBL/GenBank/DDBJ whole genome shotgun (WGS) entry which is preliminary data.</text>
</comment>
<dbReference type="RefSeq" id="WP_344503684.1">
    <property type="nucleotide sequence ID" value="NZ_BAAAQD010000008.1"/>
</dbReference>
<evidence type="ECO:0000256" key="1">
    <source>
        <dbReference type="SAM" id="SignalP"/>
    </source>
</evidence>
<gene>
    <name evidence="2" type="ORF">GCM10009827_041960</name>
</gene>
<feature type="chain" id="PRO_5047201161" description="Lipoprotein" evidence="1">
    <location>
        <begin position="23"/>
        <end position="146"/>
    </location>
</feature>
<name>A0ABP4LDQ9_9ACTN</name>
<evidence type="ECO:0000313" key="3">
    <source>
        <dbReference type="Proteomes" id="UP001501470"/>
    </source>
</evidence>
<dbReference type="Proteomes" id="UP001501470">
    <property type="component" value="Unassembled WGS sequence"/>
</dbReference>
<protein>
    <recommendedName>
        <fullName evidence="4">Lipoprotein</fullName>
    </recommendedName>
</protein>
<proteinExistence type="predicted"/>
<reference evidence="3" key="1">
    <citation type="journal article" date="2019" name="Int. J. Syst. Evol. Microbiol.">
        <title>The Global Catalogue of Microorganisms (GCM) 10K type strain sequencing project: providing services to taxonomists for standard genome sequencing and annotation.</title>
        <authorList>
            <consortium name="The Broad Institute Genomics Platform"/>
            <consortium name="The Broad Institute Genome Sequencing Center for Infectious Disease"/>
            <person name="Wu L."/>
            <person name="Ma J."/>
        </authorList>
    </citation>
    <scope>NUCLEOTIDE SEQUENCE [LARGE SCALE GENOMIC DNA]</scope>
    <source>
        <strain evidence="3">JCM 15933</strain>
    </source>
</reference>
<accession>A0ABP4LDQ9</accession>
<evidence type="ECO:0008006" key="4">
    <source>
        <dbReference type="Google" id="ProtNLM"/>
    </source>
</evidence>
<feature type="signal peptide" evidence="1">
    <location>
        <begin position="1"/>
        <end position="22"/>
    </location>
</feature>